<dbReference type="AlphaFoldDB" id="A0A5S6QF01"/>
<dbReference type="SUPFAM" id="SSF48350">
    <property type="entry name" value="GTPase activation domain, GAP"/>
    <property type="match status" value="1"/>
</dbReference>
<proteinExistence type="predicted"/>
<dbReference type="WBParaSite" id="TMUE_1000005680.1">
    <property type="protein sequence ID" value="TMUE_1000005680.1"/>
    <property type="gene ID" value="WBGene00286765"/>
</dbReference>
<dbReference type="PANTHER" id="PTHR16206">
    <property type="entry name" value="DEP DOMAIN-CONTAINING"/>
    <property type="match status" value="1"/>
</dbReference>
<evidence type="ECO:0000313" key="2">
    <source>
        <dbReference type="WBParaSite" id="TMUE_1000005680.1"/>
    </source>
</evidence>
<organism evidence="1 2">
    <name type="scientific">Trichuris muris</name>
    <name type="common">Mouse whipworm</name>
    <dbReference type="NCBI Taxonomy" id="70415"/>
    <lineage>
        <taxon>Eukaryota</taxon>
        <taxon>Metazoa</taxon>
        <taxon>Ecdysozoa</taxon>
        <taxon>Nematoda</taxon>
        <taxon>Enoplea</taxon>
        <taxon>Dorylaimia</taxon>
        <taxon>Trichinellida</taxon>
        <taxon>Trichuridae</taxon>
        <taxon>Trichuris</taxon>
    </lineage>
</organism>
<name>A0A5S6QF01_TRIMR</name>
<keyword evidence="1" id="KW-1185">Reference proteome</keyword>
<reference evidence="2" key="1">
    <citation type="submission" date="2019-12" db="UniProtKB">
        <authorList>
            <consortium name="WormBaseParasite"/>
        </authorList>
    </citation>
    <scope>IDENTIFICATION</scope>
</reference>
<dbReference type="InterPro" id="IPR008936">
    <property type="entry name" value="Rho_GTPase_activation_prot"/>
</dbReference>
<accession>A0A5S6QF01</accession>
<protein>
    <submittedName>
        <fullName evidence="2">Uncharacterized protein</fullName>
    </submittedName>
</protein>
<dbReference type="STRING" id="70415.A0A5S6QF01"/>
<dbReference type="Proteomes" id="UP000046395">
    <property type="component" value="Unassembled WGS sequence"/>
</dbReference>
<sequence length="514" mass="58973">MNDHSSCPAFDTPRLVFKKKLHKKWNDVVNELRGVLESMANDPTIEGKGDAFFGSIGCNRFGGPPCFSPMKIIDTSVQTEDSCAPPWGVIPEHVALSPDCSTTKGKSPFYCMCSNEPRAPSKKKMDIQKRMEINSQTGTIEAHSPIVPRSCQVRWIEMRSPVFEDDNANQVSLTGDYVGRSRIRDDALKRLLQILHIEVLEGILRAKDRIDGLCSPRHNFLSSFLKLGREKQLKPSQYATDKATSSADFRHAYSHYQFNDKWMDLAIDCLGRLKTKVLLGISNQPDLPHARKYIYEQVKRFFVQLTTEEHLIPSEYVPIIIAITKLLFNENCQCNEQAIEATQLLLVLLRDDYREHLMQLLRFMQHVAAQQSEPLTQNNTNENIAIRDLLSIVVKAKADDQREVRFWLRFVLKNFSSICHAFPLFEKDIFELAVGSSENAYCCTVTLDKYEQQTASVSEKELTRMVVSVMRSGSLSHNEKVRWLSKFKQEYPQLYYGKFSFLEERFSKARVFSV</sequence>
<dbReference type="PANTHER" id="PTHR16206:SF4">
    <property type="entry name" value="PROTEIN LET-99"/>
    <property type="match status" value="1"/>
</dbReference>
<evidence type="ECO:0000313" key="1">
    <source>
        <dbReference type="Proteomes" id="UP000046395"/>
    </source>
</evidence>